<dbReference type="GO" id="GO:0016887">
    <property type="term" value="F:ATP hydrolysis activity"/>
    <property type="evidence" value="ECO:0007669"/>
    <property type="project" value="InterPro"/>
</dbReference>
<feature type="coiled-coil region" evidence="3">
    <location>
        <begin position="253"/>
        <end position="287"/>
    </location>
</feature>
<organism evidence="5">
    <name type="scientific">uncultured Poseidoniia archaeon</name>
    <dbReference type="NCBI Taxonomy" id="1697135"/>
    <lineage>
        <taxon>Archaea</taxon>
        <taxon>Methanobacteriati</taxon>
        <taxon>Thermoplasmatota</taxon>
        <taxon>Candidatus Poseidoniia</taxon>
        <taxon>environmental samples</taxon>
    </lineage>
</organism>
<protein>
    <submittedName>
        <fullName evidence="5">ABC transporter related protein with ATP-binding cassette, sub-family F, member 3</fullName>
    </submittedName>
</protein>
<dbReference type="NCBIfam" id="NF000355">
    <property type="entry name" value="ribo_prot_ABC_F"/>
    <property type="match status" value="1"/>
</dbReference>
<sequence length="551" mass="62854">MVRELVRLDEIHRTFGPLTILEGVNLRIDEGDRIGVVGHNGAGKTTLLRTISNQDQDMGDITFAPGLRLAFLTQIRDLDEDATLGAELNRRGRQFQELVDEITDIEAKMALPSFYEGDWQPTMERYQELQALMARSGGGDVAGHAQEILKALDLAHHPMETKLSSLSGGEKAKVALARQLVGLKEIDLLFLDEPTNHLDLQTLDWLENFLLSFQGALLVVSHDRYFLDRVCNNIVEIQDAHSKGYPGNYTSYLKQKELFLQTLEDRIDKTQKELKRLKGAMKSMKSNNKYDKSISQKHFMIMRSERELKWLKSIKPRQRRMLNFSLQATEKSSLEVLDFHKAHLSFDGMKRPILHGLDVGVRRGQKIGVVGPNGAGKTSILRTIIGELKLDSGQIDVRPGVQIGYFHQDHRSLDFEKTPIEQIQQLKPRMEYKNIRAMLGQFQFTSDMVNTKLKKLSGGERARIAMLKLLLEENNMLLLDEPTNHLDTDAKEALEDALEEYDGGIITVSHDRWFLDKICDTIWELPGDGSLWVWPGNYSEYIKRKESMKNN</sequence>
<dbReference type="PROSITE" id="PS50893">
    <property type="entry name" value="ABC_TRANSPORTER_2"/>
    <property type="match status" value="2"/>
</dbReference>
<dbReference type="Pfam" id="PF12848">
    <property type="entry name" value="ABC_tran_Xtn"/>
    <property type="match status" value="1"/>
</dbReference>
<dbReference type="PANTHER" id="PTHR42855">
    <property type="entry name" value="ABC TRANSPORTER ATP-BINDING SUBUNIT"/>
    <property type="match status" value="1"/>
</dbReference>
<keyword evidence="2 5" id="KW-0067">ATP-binding</keyword>
<evidence type="ECO:0000259" key="4">
    <source>
        <dbReference type="PROSITE" id="PS50893"/>
    </source>
</evidence>
<dbReference type="CDD" id="cd03221">
    <property type="entry name" value="ABCF_EF-3"/>
    <property type="match status" value="2"/>
</dbReference>
<dbReference type="Pfam" id="PF00005">
    <property type="entry name" value="ABC_tran"/>
    <property type="match status" value="2"/>
</dbReference>
<dbReference type="FunFam" id="3.40.50.300:FF:000011">
    <property type="entry name" value="Putative ABC transporter ATP-binding component"/>
    <property type="match status" value="1"/>
</dbReference>
<dbReference type="InterPro" id="IPR027417">
    <property type="entry name" value="P-loop_NTPase"/>
</dbReference>
<dbReference type="InterPro" id="IPR017871">
    <property type="entry name" value="ABC_transporter-like_CS"/>
</dbReference>
<evidence type="ECO:0000256" key="3">
    <source>
        <dbReference type="SAM" id="Coils"/>
    </source>
</evidence>
<feature type="domain" description="ABC transporter" evidence="4">
    <location>
        <begin position="6"/>
        <end position="264"/>
    </location>
</feature>
<keyword evidence="1" id="KW-0547">Nucleotide-binding</keyword>
<dbReference type="SMART" id="SM00382">
    <property type="entry name" value="AAA"/>
    <property type="match status" value="2"/>
</dbReference>
<name>A0A1B1TET5_9ARCH</name>
<evidence type="ECO:0000256" key="2">
    <source>
        <dbReference type="ARBA" id="ARBA00022840"/>
    </source>
</evidence>
<dbReference type="InterPro" id="IPR051309">
    <property type="entry name" value="ABCF_ATPase"/>
</dbReference>
<evidence type="ECO:0000256" key="1">
    <source>
        <dbReference type="ARBA" id="ARBA00022741"/>
    </source>
</evidence>
<dbReference type="EMBL" id="KP211907">
    <property type="protein sequence ID" value="ANV80797.1"/>
    <property type="molecule type" value="Genomic_DNA"/>
</dbReference>
<evidence type="ECO:0000313" key="5">
    <source>
        <dbReference type="EMBL" id="ANV80797.1"/>
    </source>
</evidence>
<dbReference type="InterPro" id="IPR003439">
    <property type="entry name" value="ABC_transporter-like_ATP-bd"/>
</dbReference>
<dbReference type="PANTHER" id="PTHR42855:SF2">
    <property type="entry name" value="DRUG RESISTANCE ABC TRANSPORTER,ATP-BINDING PROTEIN"/>
    <property type="match status" value="1"/>
</dbReference>
<proteinExistence type="predicted"/>
<feature type="domain" description="ABC transporter" evidence="4">
    <location>
        <begin position="334"/>
        <end position="551"/>
    </location>
</feature>
<dbReference type="GO" id="GO:0005524">
    <property type="term" value="F:ATP binding"/>
    <property type="evidence" value="ECO:0007669"/>
    <property type="project" value="UniProtKB-KW"/>
</dbReference>
<dbReference type="Gene3D" id="3.40.50.300">
    <property type="entry name" value="P-loop containing nucleotide triphosphate hydrolases"/>
    <property type="match status" value="2"/>
</dbReference>
<dbReference type="PROSITE" id="PS00211">
    <property type="entry name" value="ABC_TRANSPORTER_1"/>
    <property type="match status" value="2"/>
</dbReference>
<dbReference type="InterPro" id="IPR003593">
    <property type="entry name" value="AAA+_ATPase"/>
</dbReference>
<dbReference type="SUPFAM" id="SSF52540">
    <property type="entry name" value="P-loop containing nucleoside triphosphate hydrolases"/>
    <property type="match status" value="2"/>
</dbReference>
<reference evidence="5" key="1">
    <citation type="submission" date="2014-11" db="EMBL/GenBank/DDBJ databases">
        <authorList>
            <person name="Zhu J."/>
            <person name="Qi W."/>
            <person name="Song R."/>
        </authorList>
    </citation>
    <scope>NUCLEOTIDE SEQUENCE</scope>
</reference>
<accession>A0A1B1TET5</accession>
<dbReference type="InterPro" id="IPR032781">
    <property type="entry name" value="ABC_tran_Xtn"/>
</dbReference>
<dbReference type="AlphaFoldDB" id="A0A1B1TET5"/>
<reference evidence="5" key="2">
    <citation type="journal article" date="2015" name="ISME J.">
        <title>A new class of marine Euryarchaeota group II from the Mediterranean deep chlorophyll maximum.</title>
        <authorList>
            <person name="Martin-Cuadrado A.B."/>
            <person name="Garcia-Heredia I."/>
            <person name="Molto A.G."/>
            <person name="Lopez-Ubeda R."/>
            <person name="Kimes N."/>
            <person name="Lopez-Garcia P."/>
            <person name="Moreira D."/>
            <person name="Rodriguez-Valera F."/>
        </authorList>
    </citation>
    <scope>NUCLEOTIDE SEQUENCE</scope>
</reference>
<keyword evidence="3" id="KW-0175">Coiled coil</keyword>